<dbReference type="AlphaFoldDB" id="A0A849BHH6"/>
<reference evidence="2 3" key="1">
    <citation type="submission" date="2020-05" db="EMBL/GenBank/DDBJ databases">
        <title>MicrobeNet Type strains.</title>
        <authorList>
            <person name="Nicholson A.C."/>
        </authorList>
    </citation>
    <scope>NUCLEOTIDE SEQUENCE [LARGE SCALE GENOMIC DNA]</scope>
    <source>
        <strain evidence="2 3">JCM 14547</strain>
    </source>
</reference>
<evidence type="ECO:0000313" key="3">
    <source>
        <dbReference type="Proteomes" id="UP000555552"/>
    </source>
</evidence>
<dbReference type="EMBL" id="JABEMA010000052">
    <property type="protein sequence ID" value="NNH22590.1"/>
    <property type="molecule type" value="Genomic_DNA"/>
</dbReference>
<dbReference type="PROSITE" id="PS51257">
    <property type="entry name" value="PROKAR_LIPOPROTEIN"/>
    <property type="match status" value="1"/>
</dbReference>
<feature type="domain" description="GmrSD restriction endonucleases C-terminal" evidence="1">
    <location>
        <begin position="72"/>
        <end position="208"/>
    </location>
</feature>
<accession>A0A849BHH6</accession>
<sequence length="235" mass="25096">MPARLVPALLAVLVATTGCGLLDGAAPQQQEVSGSALDVLATLEVRDRDPRTGYDRELFGERWADVDGNGCDTRNDVLRRDLDDVDLDRRNGCLVWAGVLVDPYSGVVVDFERGPDTSPEVQVDHVVALSDAWQKGAQEWDAATREAFANDPLNLLAVDGDVNEAKGDGDAATWLPPDRGVRCAYVARQVAVKATYGAWVTEAERDAAARVLAECPGEPVPTAGEVEVPALGKAF</sequence>
<dbReference type="PANTHER" id="PTHR24094:SF15">
    <property type="entry name" value="AMP-DEPENDENT SYNTHETASE_LIGASE DOMAIN-CONTAINING PROTEIN-RELATED"/>
    <property type="match status" value="1"/>
</dbReference>
<keyword evidence="3" id="KW-1185">Reference proteome</keyword>
<dbReference type="InterPro" id="IPR011089">
    <property type="entry name" value="GmrSD_C"/>
</dbReference>
<keyword evidence="2" id="KW-0378">Hydrolase</keyword>
<dbReference type="Proteomes" id="UP000555552">
    <property type="component" value="Unassembled WGS sequence"/>
</dbReference>
<organism evidence="2 3">
    <name type="scientific">Pseudokineococcus marinus</name>
    <dbReference type="NCBI Taxonomy" id="351215"/>
    <lineage>
        <taxon>Bacteria</taxon>
        <taxon>Bacillati</taxon>
        <taxon>Actinomycetota</taxon>
        <taxon>Actinomycetes</taxon>
        <taxon>Kineosporiales</taxon>
        <taxon>Kineosporiaceae</taxon>
        <taxon>Pseudokineococcus</taxon>
    </lineage>
</organism>
<dbReference type="RefSeq" id="WP_171202433.1">
    <property type="nucleotide sequence ID" value="NZ_BAAANP010000019.1"/>
</dbReference>
<dbReference type="PANTHER" id="PTHR24094">
    <property type="entry name" value="SECRETED PROTEIN"/>
    <property type="match status" value="1"/>
</dbReference>
<dbReference type="GO" id="GO:0004519">
    <property type="term" value="F:endonuclease activity"/>
    <property type="evidence" value="ECO:0007669"/>
    <property type="project" value="UniProtKB-KW"/>
</dbReference>
<comment type="caution">
    <text evidence="2">The sequence shown here is derived from an EMBL/GenBank/DDBJ whole genome shotgun (WGS) entry which is preliminary data.</text>
</comment>
<keyword evidence="2" id="KW-0255">Endonuclease</keyword>
<protein>
    <submittedName>
        <fullName evidence="2">HNH endonuclease</fullName>
    </submittedName>
</protein>
<evidence type="ECO:0000259" key="1">
    <source>
        <dbReference type="Pfam" id="PF07510"/>
    </source>
</evidence>
<proteinExistence type="predicted"/>
<keyword evidence="2" id="KW-0540">Nuclease</keyword>
<evidence type="ECO:0000313" key="2">
    <source>
        <dbReference type="EMBL" id="NNH22590.1"/>
    </source>
</evidence>
<dbReference type="Pfam" id="PF07510">
    <property type="entry name" value="GmrSD_C"/>
    <property type="match status" value="1"/>
</dbReference>
<name>A0A849BHH6_9ACTN</name>
<gene>
    <name evidence="2" type="ORF">HLB09_05675</name>
</gene>